<evidence type="ECO:0000313" key="2">
    <source>
        <dbReference type="EMBL" id="GEM90746.1"/>
    </source>
</evidence>
<feature type="region of interest" description="Disordered" evidence="1">
    <location>
        <begin position="105"/>
        <end position="143"/>
    </location>
</feature>
<accession>A0A511RPP0</accession>
<evidence type="ECO:0000313" key="3">
    <source>
        <dbReference type="Proteomes" id="UP000321827"/>
    </source>
</evidence>
<dbReference type="Proteomes" id="UP000321827">
    <property type="component" value="Unassembled WGS sequence"/>
</dbReference>
<evidence type="ECO:0008006" key="4">
    <source>
        <dbReference type="Google" id="ProtNLM"/>
    </source>
</evidence>
<proteinExistence type="predicted"/>
<dbReference type="EMBL" id="BJXN01000020">
    <property type="protein sequence ID" value="GEM90746.1"/>
    <property type="molecule type" value="Genomic_DNA"/>
</dbReference>
<gene>
    <name evidence="2" type="ORF">ODE01S_21800</name>
</gene>
<reference evidence="2 3" key="1">
    <citation type="submission" date="2019-07" db="EMBL/GenBank/DDBJ databases">
        <title>Whole genome shotgun sequence of Oceanithermus desulfurans NBRC 100063.</title>
        <authorList>
            <person name="Hosoyama A."/>
            <person name="Uohara A."/>
            <person name="Ohji S."/>
            <person name="Ichikawa N."/>
        </authorList>
    </citation>
    <scope>NUCLEOTIDE SEQUENCE [LARGE SCALE GENOMIC DNA]</scope>
    <source>
        <strain evidence="2 3">NBRC 100063</strain>
    </source>
</reference>
<dbReference type="SUPFAM" id="SSF81301">
    <property type="entry name" value="Nucleotidyltransferase"/>
    <property type="match status" value="1"/>
</dbReference>
<evidence type="ECO:0000256" key="1">
    <source>
        <dbReference type="SAM" id="MobiDB-lite"/>
    </source>
</evidence>
<protein>
    <recommendedName>
        <fullName evidence="4">Nucleotidyltransferase</fullName>
    </recommendedName>
</protein>
<dbReference type="Gene3D" id="3.30.460.40">
    <property type="match status" value="1"/>
</dbReference>
<comment type="caution">
    <text evidence="2">The sequence shown here is derived from an EMBL/GenBank/DDBJ whole genome shotgun (WGS) entry which is preliminary data.</text>
</comment>
<dbReference type="AlphaFoldDB" id="A0A511RPP0"/>
<sequence length="216" mass="24321">MLYTPDFLEFLAALNRHGVRYLIIGGYAVAFHGYPRATKDLDLWLEATPASAERTLQALREFLGETLGLEVSDFLTPGVIQLGYAPNRIGLVVLPDVCRGLRARPGNTGWRHPRTRGEQGRPAGAQAGVRPDPRSCRRGRPGGRMKRIVPVARKRSLAEARKGERAEWLRLSPEERWRAVEEMRRVWCRAQNPPCKLGKVEPVARKRPLREGSGRT</sequence>
<name>A0A511RPP0_9DEIN</name>
<dbReference type="InterPro" id="IPR043519">
    <property type="entry name" value="NT_sf"/>
</dbReference>
<organism evidence="2 3">
    <name type="scientific">Oceanithermus desulfurans NBRC 100063</name>
    <dbReference type="NCBI Taxonomy" id="1227550"/>
    <lineage>
        <taxon>Bacteria</taxon>
        <taxon>Thermotogati</taxon>
        <taxon>Deinococcota</taxon>
        <taxon>Deinococci</taxon>
        <taxon>Thermales</taxon>
        <taxon>Thermaceae</taxon>
        <taxon>Oceanithermus</taxon>
    </lineage>
</organism>